<feature type="transmembrane region" description="Helical" evidence="8">
    <location>
        <begin position="170"/>
        <end position="190"/>
    </location>
</feature>
<keyword evidence="3 8" id="KW-0813">Transport</keyword>
<feature type="transmembrane region" description="Helical" evidence="8">
    <location>
        <begin position="257"/>
        <end position="276"/>
    </location>
</feature>
<keyword evidence="8" id="KW-0997">Cell inner membrane</keyword>
<evidence type="ECO:0000256" key="1">
    <source>
        <dbReference type="ARBA" id="ARBA00004651"/>
    </source>
</evidence>
<feature type="domain" description="Major facilitator superfamily (MFS) profile" evidence="9">
    <location>
        <begin position="16"/>
        <end position="402"/>
    </location>
</feature>
<dbReference type="CDD" id="cd17320">
    <property type="entry name" value="MFS_MdfA_MDR_like"/>
    <property type="match status" value="1"/>
</dbReference>
<evidence type="ECO:0000256" key="6">
    <source>
        <dbReference type="ARBA" id="ARBA00022989"/>
    </source>
</evidence>
<dbReference type="NCBIfam" id="TIGR00710">
    <property type="entry name" value="efflux_Bcr_CflA"/>
    <property type="match status" value="1"/>
</dbReference>
<dbReference type="InterPro" id="IPR011701">
    <property type="entry name" value="MFS"/>
</dbReference>
<evidence type="ECO:0000256" key="2">
    <source>
        <dbReference type="ARBA" id="ARBA00006236"/>
    </source>
</evidence>
<evidence type="ECO:0000256" key="4">
    <source>
        <dbReference type="ARBA" id="ARBA00022475"/>
    </source>
</evidence>
<keyword evidence="7 8" id="KW-0472">Membrane</keyword>
<dbReference type="Proteomes" id="UP000519897">
    <property type="component" value="Unassembled WGS sequence"/>
</dbReference>
<feature type="transmembrane region" description="Helical" evidence="8">
    <location>
        <begin position="81"/>
        <end position="100"/>
    </location>
</feature>
<comment type="similarity">
    <text evidence="2 8">Belongs to the major facilitator superfamily. Bcr/CmlA family.</text>
</comment>
<comment type="subcellular location">
    <subcellularLocation>
        <location evidence="8">Cell inner membrane</location>
        <topology evidence="8">Multi-pass membrane protein</topology>
    </subcellularLocation>
    <subcellularLocation>
        <location evidence="1">Cell membrane</location>
        <topology evidence="1">Multi-pass membrane protein</topology>
    </subcellularLocation>
</comment>
<name>A0A7W6LHX6_9HYPH</name>
<feature type="transmembrane region" description="Helical" evidence="8">
    <location>
        <begin position="218"/>
        <end position="245"/>
    </location>
</feature>
<feature type="transmembrane region" description="Helical" evidence="8">
    <location>
        <begin position="375"/>
        <end position="398"/>
    </location>
</feature>
<evidence type="ECO:0000256" key="8">
    <source>
        <dbReference type="RuleBase" id="RU365088"/>
    </source>
</evidence>
<gene>
    <name evidence="10" type="ORF">GGQ72_003252</name>
</gene>
<evidence type="ECO:0000256" key="7">
    <source>
        <dbReference type="ARBA" id="ARBA00023136"/>
    </source>
</evidence>
<feature type="transmembrane region" description="Helical" evidence="8">
    <location>
        <begin position="54"/>
        <end position="74"/>
    </location>
</feature>
<feature type="transmembrane region" description="Helical" evidence="8">
    <location>
        <begin position="140"/>
        <end position="164"/>
    </location>
</feature>
<dbReference type="InterPro" id="IPR004812">
    <property type="entry name" value="Efflux_drug-R_Bcr/CmlA"/>
</dbReference>
<dbReference type="AlphaFoldDB" id="A0A7W6LHX6"/>
<evidence type="ECO:0000259" key="9">
    <source>
        <dbReference type="PROSITE" id="PS50850"/>
    </source>
</evidence>
<proteinExistence type="inferred from homology"/>
<dbReference type="InterPro" id="IPR020846">
    <property type="entry name" value="MFS_dom"/>
</dbReference>
<evidence type="ECO:0000256" key="3">
    <source>
        <dbReference type="ARBA" id="ARBA00022448"/>
    </source>
</evidence>
<dbReference type="EMBL" id="JACIEC010000004">
    <property type="protein sequence ID" value="MBB4144695.1"/>
    <property type="molecule type" value="Genomic_DNA"/>
</dbReference>
<dbReference type="Pfam" id="PF07690">
    <property type="entry name" value="MFS_1"/>
    <property type="match status" value="1"/>
</dbReference>
<reference evidence="10 11" key="1">
    <citation type="submission" date="2020-08" db="EMBL/GenBank/DDBJ databases">
        <title>Genomic Encyclopedia of Type Strains, Phase IV (KMG-IV): sequencing the most valuable type-strain genomes for metagenomic binning, comparative biology and taxonomic classification.</title>
        <authorList>
            <person name="Goeker M."/>
        </authorList>
    </citation>
    <scope>NUCLEOTIDE SEQUENCE [LARGE SCALE GENOMIC DNA]</scope>
    <source>
        <strain evidence="10 11">DSM 29514</strain>
    </source>
</reference>
<keyword evidence="11" id="KW-1185">Reference proteome</keyword>
<dbReference type="GO" id="GO:0042910">
    <property type="term" value="F:xenobiotic transmembrane transporter activity"/>
    <property type="evidence" value="ECO:0007669"/>
    <property type="project" value="InterPro"/>
</dbReference>
<keyword evidence="5 8" id="KW-0812">Transmembrane</keyword>
<dbReference type="SUPFAM" id="SSF103473">
    <property type="entry name" value="MFS general substrate transporter"/>
    <property type="match status" value="1"/>
</dbReference>
<keyword evidence="6 8" id="KW-1133">Transmembrane helix</keyword>
<comment type="caution">
    <text evidence="8">Lacks conserved residue(s) required for the propagation of feature annotation.</text>
</comment>
<feature type="transmembrane region" description="Helical" evidence="8">
    <location>
        <begin position="347"/>
        <end position="369"/>
    </location>
</feature>
<evidence type="ECO:0000313" key="10">
    <source>
        <dbReference type="EMBL" id="MBB4144695.1"/>
    </source>
</evidence>
<feature type="transmembrane region" description="Helical" evidence="8">
    <location>
        <begin position="106"/>
        <end position="128"/>
    </location>
</feature>
<dbReference type="PRINTS" id="PR01035">
    <property type="entry name" value="TCRTETA"/>
</dbReference>
<dbReference type="PROSITE" id="PS50850">
    <property type="entry name" value="MFS"/>
    <property type="match status" value="1"/>
</dbReference>
<dbReference type="InterPro" id="IPR036259">
    <property type="entry name" value="MFS_trans_sf"/>
</dbReference>
<sequence>MQDITRPTAVMSERRVTFVGALLTTLGPISMAIYTPAMPQLVQAFGTTEAAIKLSLSLFFGGFAVAQLVAGPLSDALGRRTATLIFLAIYLIGSALAFVAPTVEAILVARLVQGIGASVGVVIGRAIVRDLYTGANAARILNMIGIFLAIGPALGPTLGGLALAAFDWHAVFVLMIAFGVVATACTFFLLKETVVPDPSRLEPKQLIVNYAEVARKPIFLATSLVLSGTIGALYAQATMLAFILINRVGLTPTQFGIGMLMQSGFFLLGSITLKMLSARLGNLVCARVGITLCGIGAIVMALSVAWLEPFFLSIMGPVAICAFGLALVSPYVVTVGMAPFPHIAGSASALTGFLQMAGGFVGGFLAASLGDPLTAFGIIIPAMEIMACAAFLWLTYLLKHQKA</sequence>
<accession>A0A7W6LHX6</accession>
<dbReference type="GO" id="GO:0005886">
    <property type="term" value="C:plasma membrane"/>
    <property type="evidence" value="ECO:0007669"/>
    <property type="project" value="UniProtKB-SubCell"/>
</dbReference>
<evidence type="ECO:0000313" key="11">
    <source>
        <dbReference type="Proteomes" id="UP000519897"/>
    </source>
</evidence>
<protein>
    <recommendedName>
        <fullName evidence="8">Bcr/CflA family efflux transporter</fullName>
    </recommendedName>
</protein>
<comment type="caution">
    <text evidence="10">The sequence shown here is derived from an EMBL/GenBank/DDBJ whole genome shotgun (WGS) entry which is preliminary data.</text>
</comment>
<dbReference type="InterPro" id="IPR001958">
    <property type="entry name" value="Tet-R_TetA/multi-R_MdtG-like"/>
</dbReference>
<dbReference type="Gene3D" id="1.20.1720.10">
    <property type="entry name" value="Multidrug resistance protein D"/>
    <property type="match status" value="1"/>
</dbReference>
<keyword evidence="4" id="KW-1003">Cell membrane</keyword>
<dbReference type="PANTHER" id="PTHR23502">
    <property type="entry name" value="MAJOR FACILITATOR SUPERFAMILY"/>
    <property type="match status" value="1"/>
</dbReference>
<feature type="transmembrane region" description="Helical" evidence="8">
    <location>
        <begin position="288"/>
        <end position="307"/>
    </location>
</feature>
<dbReference type="RefSeq" id="WP_246251481.1">
    <property type="nucleotide sequence ID" value="NZ_CP049250.1"/>
</dbReference>
<dbReference type="PANTHER" id="PTHR23502:SF132">
    <property type="entry name" value="POLYAMINE TRANSPORTER 2-RELATED"/>
    <property type="match status" value="1"/>
</dbReference>
<organism evidence="10 11">
    <name type="scientific">Rhizobium rhizoryzae</name>
    <dbReference type="NCBI Taxonomy" id="451876"/>
    <lineage>
        <taxon>Bacteria</taxon>
        <taxon>Pseudomonadati</taxon>
        <taxon>Pseudomonadota</taxon>
        <taxon>Alphaproteobacteria</taxon>
        <taxon>Hyphomicrobiales</taxon>
        <taxon>Rhizobiaceae</taxon>
        <taxon>Rhizobium/Agrobacterium group</taxon>
        <taxon>Rhizobium</taxon>
    </lineage>
</organism>
<dbReference type="GO" id="GO:1990961">
    <property type="term" value="P:xenobiotic detoxification by transmembrane export across the plasma membrane"/>
    <property type="evidence" value="ECO:0007669"/>
    <property type="project" value="InterPro"/>
</dbReference>
<feature type="transmembrane region" description="Helical" evidence="8">
    <location>
        <begin position="313"/>
        <end position="335"/>
    </location>
</feature>
<evidence type="ECO:0000256" key="5">
    <source>
        <dbReference type="ARBA" id="ARBA00022692"/>
    </source>
</evidence>